<organism evidence="1 2">
    <name type="scientific">Synchytrium endobioticum</name>
    <dbReference type="NCBI Taxonomy" id="286115"/>
    <lineage>
        <taxon>Eukaryota</taxon>
        <taxon>Fungi</taxon>
        <taxon>Fungi incertae sedis</taxon>
        <taxon>Chytridiomycota</taxon>
        <taxon>Chytridiomycota incertae sedis</taxon>
        <taxon>Chytridiomycetes</taxon>
        <taxon>Synchytriales</taxon>
        <taxon>Synchytriaceae</taxon>
        <taxon>Synchytrium</taxon>
    </lineage>
</organism>
<evidence type="ECO:0000313" key="1">
    <source>
        <dbReference type="EMBL" id="TPX40204.1"/>
    </source>
</evidence>
<dbReference type="VEuPathDB" id="FungiDB:SeMB42_g06099"/>
<evidence type="ECO:0000313" key="2">
    <source>
        <dbReference type="Proteomes" id="UP000317494"/>
    </source>
</evidence>
<reference evidence="1 2" key="1">
    <citation type="journal article" date="2019" name="Sci. Rep.">
        <title>Comparative genomics of chytrid fungi reveal insights into the obligate biotrophic and pathogenic lifestyle of Synchytrium endobioticum.</title>
        <authorList>
            <person name="van de Vossenberg B.T.L.H."/>
            <person name="Warris S."/>
            <person name="Nguyen H.D.T."/>
            <person name="van Gent-Pelzer M.P.E."/>
            <person name="Joly D.L."/>
            <person name="van de Geest H.C."/>
            <person name="Bonants P.J.M."/>
            <person name="Smith D.S."/>
            <person name="Levesque C.A."/>
            <person name="van der Lee T.A.J."/>
        </authorList>
    </citation>
    <scope>NUCLEOTIDE SEQUENCE [LARGE SCALE GENOMIC DNA]</scope>
    <source>
        <strain evidence="1 2">MB42</strain>
    </source>
</reference>
<comment type="caution">
    <text evidence="1">The sequence shown here is derived from an EMBL/GenBank/DDBJ whole genome shotgun (WGS) entry which is preliminary data.</text>
</comment>
<name>A0A507CMG9_9FUNG</name>
<keyword evidence="2" id="KW-1185">Reference proteome</keyword>
<dbReference type="AlphaFoldDB" id="A0A507CMG9"/>
<evidence type="ECO:0008006" key="3">
    <source>
        <dbReference type="Google" id="ProtNLM"/>
    </source>
</evidence>
<accession>A0A507CMG9</accession>
<gene>
    <name evidence="1" type="ORF">SeMB42_g06099</name>
</gene>
<dbReference type="EMBL" id="QEAN01000322">
    <property type="protein sequence ID" value="TPX40204.1"/>
    <property type="molecule type" value="Genomic_DNA"/>
</dbReference>
<sequence length="142" mass="15951">MSFTGSFIGGVLFSATAYHLFRVRMSSDVMLAQTVLDSSRHQLELLTPSPAPPSPLKYTGNLSNKDILSKAYSRFTAFMKRPPADVARHRWNQVVARLAESLTGRWAFDATYQRDDGRTSFAITYAHDTEILTETTGYIPDR</sequence>
<proteinExistence type="predicted"/>
<protein>
    <recommendedName>
        <fullName evidence="3">Found in mitochondrial proteome protein 51</fullName>
    </recommendedName>
</protein>
<dbReference type="Proteomes" id="UP000317494">
    <property type="component" value="Unassembled WGS sequence"/>
</dbReference>